<dbReference type="EMBL" id="JBBKAM010000002">
    <property type="protein sequence ID" value="MEJ8640263.1"/>
    <property type="molecule type" value="Genomic_DNA"/>
</dbReference>
<feature type="signal peptide" evidence="1">
    <location>
        <begin position="1"/>
        <end position="40"/>
    </location>
</feature>
<protein>
    <submittedName>
        <fullName evidence="2">Uncharacterized protein</fullName>
    </submittedName>
</protein>
<evidence type="ECO:0000313" key="2">
    <source>
        <dbReference type="EMBL" id="MEJ8640263.1"/>
    </source>
</evidence>
<keyword evidence="1" id="KW-0732">Signal</keyword>
<proteinExistence type="predicted"/>
<keyword evidence="3" id="KW-1185">Reference proteome</keyword>
<name>A0ABU8TXB9_9ACTN</name>
<gene>
    <name evidence="2" type="ORF">WKI68_00210</name>
</gene>
<evidence type="ECO:0000313" key="3">
    <source>
        <dbReference type="Proteomes" id="UP001382904"/>
    </source>
</evidence>
<accession>A0ABU8TXB9</accession>
<dbReference type="Proteomes" id="UP001382904">
    <property type="component" value="Unassembled WGS sequence"/>
</dbReference>
<sequence>MTDRESRCIRMRSSARIPSILAGLALAVGGVAFTAPAAHADMKACEQYVAEHKGQVTDDVRQACYEGQIGNQTSCSASLDEAGLSKDVAAGACRVAPQ</sequence>
<comment type="caution">
    <text evidence="2">The sequence shown here is derived from an EMBL/GenBank/DDBJ whole genome shotgun (WGS) entry which is preliminary data.</text>
</comment>
<reference evidence="2 3" key="1">
    <citation type="submission" date="2024-03" db="EMBL/GenBank/DDBJ databases">
        <title>Novel Streptomyces species of biotechnological and ecological value are a feature of Machair soil.</title>
        <authorList>
            <person name="Prole J.R."/>
            <person name="Goodfellow M."/>
            <person name="Allenby N."/>
            <person name="Ward A.C."/>
        </authorList>
    </citation>
    <scope>NUCLEOTIDE SEQUENCE [LARGE SCALE GENOMIC DNA]</scope>
    <source>
        <strain evidence="2 3">MS1.HAVA.3</strain>
    </source>
</reference>
<feature type="chain" id="PRO_5046473750" evidence="1">
    <location>
        <begin position="41"/>
        <end position="98"/>
    </location>
</feature>
<organism evidence="2 3">
    <name type="scientific">Streptomyces caledonius</name>
    <dbReference type="NCBI Taxonomy" id="3134107"/>
    <lineage>
        <taxon>Bacteria</taxon>
        <taxon>Bacillati</taxon>
        <taxon>Actinomycetota</taxon>
        <taxon>Actinomycetes</taxon>
        <taxon>Kitasatosporales</taxon>
        <taxon>Streptomycetaceae</taxon>
        <taxon>Streptomyces</taxon>
    </lineage>
</organism>
<evidence type="ECO:0000256" key="1">
    <source>
        <dbReference type="SAM" id="SignalP"/>
    </source>
</evidence>